<gene>
    <name evidence="2" type="ORF">GCM10022252_18200</name>
</gene>
<dbReference type="Pfam" id="PF22580">
    <property type="entry name" value="KYNU_C"/>
    <property type="match status" value="1"/>
</dbReference>
<dbReference type="InterPro" id="IPR015422">
    <property type="entry name" value="PyrdxlP-dep_Trfase_small"/>
</dbReference>
<evidence type="ECO:0000313" key="2">
    <source>
        <dbReference type="EMBL" id="GAA4186349.1"/>
    </source>
</evidence>
<dbReference type="Proteomes" id="UP001501251">
    <property type="component" value="Unassembled WGS sequence"/>
</dbReference>
<dbReference type="RefSeq" id="WP_344916919.1">
    <property type="nucleotide sequence ID" value="NZ_BAABAQ010000002.1"/>
</dbReference>
<proteinExistence type="predicted"/>
<dbReference type="EMBL" id="BAABAQ010000002">
    <property type="protein sequence ID" value="GAA4186349.1"/>
    <property type="molecule type" value="Genomic_DNA"/>
</dbReference>
<comment type="caution">
    <text evidence="2">The sequence shown here is derived from an EMBL/GenBank/DDBJ whole genome shotgun (WGS) entry which is preliminary data.</text>
</comment>
<sequence>MTSEHAGSADDVVGLAARLYEVHGVVADVRHPDVIRFAPVPVYSTFHDCRRAPDALAGEVSPR</sequence>
<organism evidence="2 3">
    <name type="scientific">Streptosporangium oxazolinicum</name>
    <dbReference type="NCBI Taxonomy" id="909287"/>
    <lineage>
        <taxon>Bacteria</taxon>
        <taxon>Bacillati</taxon>
        <taxon>Actinomycetota</taxon>
        <taxon>Actinomycetes</taxon>
        <taxon>Streptosporangiales</taxon>
        <taxon>Streptosporangiaceae</taxon>
        <taxon>Streptosporangium</taxon>
    </lineage>
</organism>
<accession>A0ABP8AMD5</accession>
<evidence type="ECO:0000313" key="3">
    <source>
        <dbReference type="Proteomes" id="UP001501251"/>
    </source>
</evidence>
<dbReference type="Gene3D" id="3.90.1150.10">
    <property type="entry name" value="Aspartate Aminotransferase, domain 1"/>
    <property type="match status" value="1"/>
</dbReference>
<protein>
    <submittedName>
        <fullName evidence="2">Uncharacterized protein</fullName>
    </submittedName>
</protein>
<dbReference type="InterPro" id="IPR010111">
    <property type="entry name" value="Kynureninase"/>
</dbReference>
<name>A0ABP8AMD5_9ACTN</name>
<evidence type="ECO:0000256" key="1">
    <source>
        <dbReference type="ARBA" id="ARBA00022898"/>
    </source>
</evidence>
<keyword evidence="3" id="KW-1185">Reference proteome</keyword>
<reference evidence="3" key="1">
    <citation type="journal article" date="2019" name="Int. J. Syst. Evol. Microbiol.">
        <title>The Global Catalogue of Microorganisms (GCM) 10K type strain sequencing project: providing services to taxonomists for standard genome sequencing and annotation.</title>
        <authorList>
            <consortium name="The Broad Institute Genomics Platform"/>
            <consortium name="The Broad Institute Genome Sequencing Center for Infectious Disease"/>
            <person name="Wu L."/>
            <person name="Ma J."/>
        </authorList>
    </citation>
    <scope>NUCLEOTIDE SEQUENCE [LARGE SCALE GENOMIC DNA]</scope>
    <source>
        <strain evidence="3">JCM 17388</strain>
    </source>
</reference>
<keyword evidence="1" id="KW-0663">Pyridoxal phosphate</keyword>